<evidence type="ECO:0000313" key="1">
    <source>
        <dbReference type="EMBL" id="EID77333.1"/>
    </source>
</evidence>
<dbReference type="RefSeq" id="WP_007299431.1">
    <property type="nucleotide sequence ID" value="NZ_AJJH01000137.1"/>
</dbReference>
<proteinExistence type="predicted"/>
<dbReference type="Proteomes" id="UP000006447">
    <property type="component" value="Unassembled WGS sequence"/>
</dbReference>
<accession>I0WLR7</accession>
<protein>
    <submittedName>
        <fullName evidence="1">Uncharacterized protein</fullName>
    </submittedName>
</protein>
<dbReference type="EMBL" id="AJJH01000137">
    <property type="protein sequence ID" value="EID77333.1"/>
    <property type="molecule type" value="Genomic_DNA"/>
</dbReference>
<sequence length="62" mass="6140">MQRRRPYHPILGGAGLVLAGAGLVLAGAHSAPERVPPGSMAQLVAGASSAGDTLLPQIIAVT</sequence>
<dbReference type="PATRIC" id="fig|1165867.3.peg.5008"/>
<name>I0WLR7_RHOOP</name>
<evidence type="ECO:0000313" key="2">
    <source>
        <dbReference type="Proteomes" id="UP000006447"/>
    </source>
</evidence>
<gene>
    <name evidence="1" type="ORF">W59_24495</name>
</gene>
<organism evidence="1 2">
    <name type="scientific">Rhodococcus opacus RKJ300 = JCM 13270</name>
    <dbReference type="NCBI Taxonomy" id="1165867"/>
    <lineage>
        <taxon>Bacteria</taxon>
        <taxon>Bacillati</taxon>
        <taxon>Actinomycetota</taxon>
        <taxon>Actinomycetes</taxon>
        <taxon>Mycobacteriales</taxon>
        <taxon>Nocardiaceae</taxon>
        <taxon>Rhodococcus</taxon>
    </lineage>
</organism>
<comment type="caution">
    <text evidence="1">The sequence shown here is derived from an EMBL/GenBank/DDBJ whole genome shotgun (WGS) entry which is preliminary data.</text>
</comment>
<reference evidence="1 2" key="1">
    <citation type="journal article" date="2012" name="J. Bacteriol.">
        <title>Draft genome sequence of the nitrophenol-degrading actinomycete Rhodococcus imtechensis RKJ300.</title>
        <authorList>
            <person name="Vikram S."/>
            <person name="Kumar S."/>
            <person name="Subramanian S."/>
            <person name="Raghava G.P."/>
        </authorList>
    </citation>
    <scope>NUCLEOTIDE SEQUENCE [LARGE SCALE GENOMIC DNA]</scope>
    <source>
        <strain evidence="1 2">RKJ300</strain>
    </source>
</reference>
<dbReference type="AlphaFoldDB" id="I0WLR7"/>